<organism evidence="1 2">
    <name type="scientific">Trinickia symbiotica</name>
    <dbReference type="NCBI Taxonomy" id="863227"/>
    <lineage>
        <taxon>Bacteria</taxon>
        <taxon>Pseudomonadati</taxon>
        <taxon>Pseudomonadota</taxon>
        <taxon>Betaproteobacteria</taxon>
        <taxon>Burkholderiales</taxon>
        <taxon>Burkholderiaceae</taxon>
        <taxon>Trinickia</taxon>
    </lineage>
</organism>
<dbReference type="EMBL" id="PNYC01000001">
    <property type="protein sequence ID" value="PMS38781.1"/>
    <property type="molecule type" value="Genomic_DNA"/>
</dbReference>
<proteinExistence type="predicted"/>
<comment type="caution">
    <text evidence="1">The sequence shown here is derived from an EMBL/GenBank/DDBJ whole genome shotgun (WGS) entry which is preliminary data.</text>
</comment>
<gene>
    <name evidence="1" type="ORF">C0Z20_02775</name>
</gene>
<protein>
    <submittedName>
        <fullName evidence="1">Uncharacterized protein</fullName>
    </submittedName>
</protein>
<reference evidence="1 2" key="1">
    <citation type="submission" date="2018-01" db="EMBL/GenBank/DDBJ databases">
        <title>Whole genome analyses suggest that Burkholderia sensu lato contains two further novel genera in the rhizoxinica-symbiotica group Mycetohabitans gen. nov., and Trinickia gen. nov.: implications for the evolution of diazotrophy and nodulation in the Burkholderiaceae.</title>
        <authorList>
            <person name="Estrada-de los Santos P."/>
            <person name="Palmer M."/>
            <person name="Chavez-Ramirez B."/>
            <person name="Beukes C."/>
            <person name="Steenkamp E.T."/>
            <person name="Hirsch A.M."/>
            <person name="Manyaka P."/>
            <person name="Maluk M."/>
            <person name="Lafos M."/>
            <person name="Crook M."/>
            <person name="Gross E."/>
            <person name="Simon M.F."/>
            <person name="Bueno dos Reis Junior F."/>
            <person name="Poole P.S."/>
            <person name="Venter S.N."/>
            <person name="James E.K."/>
        </authorList>
    </citation>
    <scope>NUCLEOTIDE SEQUENCE [LARGE SCALE GENOMIC DNA]</scope>
    <source>
        <strain evidence="1 2">JPY 581</strain>
    </source>
</reference>
<dbReference type="Proteomes" id="UP000235777">
    <property type="component" value="Unassembled WGS sequence"/>
</dbReference>
<dbReference type="RefSeq" id="WP_018439216.1">
    <property type="nucleotide sequence ID" value="NZ_PNYC01000001.1"/>
</dbReference>
<accession>A0A2N7XAY9</accession>
<evidence type="ECO:0000313" key="2">
    <source>
        <dbReference type="Proteomes" id="UP000235777"/>
    </source>
</evidence>
<evidence type="ECO:0000313" key="1">
    <source>
        <dbReference type="EMBL" id="PMS38781.1"/>
    </source>
</evidence>
<keyword evidence="2" id="KW-1185">Reference proteome</keyword>
<name>A0A2N7XAY9_9BURK</name>
<dbReference type="STRING" id="863227.GCA_000373005_00703"/>
<dbReference type="AlphaFoldDB" id="A0A2N7XAY9"/>
<sequence>MHVNMLKADVGQLEKAVNVLITRPRLIRREYWVSQIDSLLELPSISMLERQRLCALLDLLGTVAVD</sequence>
<dbReference type="OrthoDB" id="9114923at2"/>